<keyword evidence="1" id="KW-0378">Hydrolase</keyword>
<feature type="non-terminal residue" evidence="3">
    <location>
        <position position="1"/>
    </location>
</feature>
<sequence>LLLLVQSTIPMLNETNFKVWKEVIDIVLGCMNLDLTLRVEELILTLDNLQESQNASKFLEEIEQFFAKNEKVEMSNLLTKLISMKYKGRGNIRECIMEMSNLATKLKSLKLELDEDLIMHLVLIFLPTHFGQFKVSYIRRTNGPSMSLYLIVYKRKRGCREIRLKVLILLRSIRIRKGRTLRVLWKGLFKERNQRRMMNLSVSSVRINLTFVHMNTWWVDFGATTHISCLWNRSPSDDERFIFVGDANKIAAETIKTFKLQLKIGFHLDLFETFVVPSFRKNLISISSLDKFDFSCSFRNNKVSLYQNSNFVGSNSLIDNLYMLDVVSSHNEILQIGYISKQRIQRPVSNEIIESFDLSNFKICVECIKEKQTNIRKLVKSVLELIHTYIYGHFPTTSWNGQQYFITFITEVELQLGKKIKAVKSDCGGEYYDRYNGSRERCPKPFTLFLKECGIFPQYTMPSNPSMNSVGER</sequence>
<evidence type="ECO:0000256" key="1">
    <source>
        <dbReference type="ARBA" id="ARBA00022670"/>
    </source>
</evidence>
<dbReference type="InterPro" id="IPR001584">
    <property type="entry name" value="Integrase_cat-core"/>
</dbReference>
<dbReference type="OrthoDB" id="1713025at2759"/>
<name>A0A371I3K8_MUCPR</name>
<dbReference type="PROSITE" id="PS50994">
    <property type="entry name" value="INTEGRASE"/>
    <property type="match status" value="1"/>
</dbReference>
<accession>A0A371I3K8</accession>
<dbReference type="PANTHER" id="PTHR42648:SF28">
    <property type="entry name" value="TRANSPOSON-ENCODED PROTEIN WITH RIBONUCLEASE H-LIKE AND RETROVIRUS ZINC FINGER-LIKE DOMAINS"/>
    <property type="match status" value="1"/>
</dbReference>
<reference evidence="3" key="1">
    <citation type="submission" date="2018-05" db="EMBL/GenBank/DDBJ databases">
        <title>Draft genome of Mucuna pruriens seed.</title>
        <authorList>
            <person name="Nnadi N.E."/>
            <person name="Vos R."/>
            <person name="Hasami M.H."/>
            <person name="Devisetty U.K."/>
            <person name="Aguiy J.C."/>
        </authorList>
    </citation>
    <scope>NUCLEOTIDE SEQUENCE [LARGE SCALE GENOMIC DNA]</scope>
    <source>
        <strain evidence="3">JCA_2017</strain>
    </source>
</reference>
<keyword evidence="4" id="KW-1185">Reference proteome</keyword>
<evidence type="ECO:0000313" key="3">
    <source>
        <dbReference type="EMBL" id="RDY09630.1"/>
    </source>
</evidence>
<protein>
    <recommendedName>
        <fullName evidence="2">Integrase catalytic domain-containing protein</fullName>
    </recommendedName>
</protein>
<comment type="caution">
    <text evidence="3">The sequence shown here is derived from an EMBL/GenBank/DDBJ whole genome shotgun (WGS) entry which is preliminary data.</text>
</comment>
<proteinExistence type="predicted"/>
<organism evidence="3 4">
    <name type="scientific">Mucuna pruriens</name>
    <name type="common">Velvet bean</name>
    <name type="synonym">Dolichos pruriens</name>
    <dbReference type="NCBI Taxonomy" id="157652"/>
    <lineage>
        <taxon>Eukaryota</taxon>
        <taxon>Viridiplantae</taxon>
        <taxon>Streptophyta</taxon>
        <taxon>Embryophyta</taxon>
        <taxon>Tracheophyta</taxon>
        <taxon>Spermatophyta</taxon>
        <taxon>Magnoliopsida</taxon>
        <taxon>eudicotyledons</taxon>
        <taxon>Gunneridae</taxon>
        <taxon>Pentapetalae</taxon>
        <taxon>rosids</taxon>
        <taxon>fabids</taxon>
        <taxon>Fabales</taxon>
        <taxon>Fabaceae</taxon>
        <taxon>Papilionoideae</taxon>
        <taxon>50 kb inversion clade</taxon>
        <taxon>NPAAA clade</taxon>
        <taxon>indigoferoid/millettioid clade</taxon>
        <taxon>Phaseoleae</taxon>
        <taxon>Mucuna</taxon>
    </lineage>
</organism>
<feature type="domain" description="Integrase catalytic" evidence="2">
    <location>
        <begin position="343"/>
        <end position="473"/>
    </location>
</feature>
<dbReference type="EMBL" id="QJKJ01001001">
    <property type="protein sequence ID" value="RDY09630.1"/>
    <property type="molecule type" value="Genomic_DNA"/>
</dbReference>
<dbReference type="GO" id="GO:0015074">
    <property type="term" value="P:DNA integration"/>
    <property type="evidence" value="ECO:0007669"/>
    <property type="project" value="InterPro"/>
</dbReference>
<dbReference type="InterPro" id="IPR039537">
    <property type="entry name" value="Retrotran_Ty1/copia-like"/>
</dbReference>
<dbReference type="SUPFAM" id="SSF53098">
    <property type="entry name" value="Ribonuclease H-like"/>
    <property type="match status" value="1"/>
</dbReference>
<dbReference type="InterPro" id="IPR012337">
    <property type="entry name" value="RNaseH-like_sf"/>
</dbReference>
<dbReference type="Proteomes" id="UP000257109">
    <property type="component" value="Unassembled WGS sequence"/>
</dbReference>
<keyword evidence="1" id="KW-0645">Protease</keyword>
<dbReference type="GO" id="GO:0008233">
    <property type="term" value="F:peptidase activity"/>
    <property type="evidence" value="ECO:0007669"/>
    <property type="project" value="UniProtKB-KW"/>
</dbReference>
<dbReference type="PANTHER" id="PTHR42648">
    <property type="entry name" value="TRANSPOSASE, PUTATIVE-RELATED"/>
    <property type="match status" value="1"/>
</dbReference>
<gene>
    <name evidence="3" type="ORF">CR513_05971</name>
</gene>
<evidence type="ECO:0000313" key="4">
    <source>
        <dbReference type="Proteomes" id="UP000257109"/>
    </source>
</evidence>
<dbReference type="AlphaFoldDB" id="A0A371I3K8"/>
<evidence type="ECO:0000259" key="2">
    <source>
        <dbReference type="PROSITE" id="PS50994"/>
    </source>
</evidence>
<dbReference type="Pfam" id="PF22936">
    <property type="entry name" value="Pol_BBD"/>
    <property type="match status" value="1"/>
</dbReference>
<dbReference type="InterPro" id="IPR054722">
    <property type="entry name" value="PolX-like_BBD"/>
</dbReference>
<dbReference type="Pfam" id="PF14223">
    <property type="entry name" value="Retrotran_gag_2"/>
    <property type="match status" value="1"/>
</dbReference>
<dbReference type="GO" id="GO:0006508">
    <property type="term" value="P:proteolysis"/>
    <property type="evidence" value="ECO:0007669"/>
    <property type="project" value="UniProtKB-KW"/>
</dbReference>